<dbReference type="Proteomes" id="UP000682308">
    <property type="component" value="Unassembled WGS sequence"/>
</dbReference>
<keyword evidence="1" id="KW-0472">Membrane</keyword>
<feature type="transmembrane region" description="Helical" evidence="1">
    <location>
        <begin position="78"/>
        <end position="99"/>
    </location>
</feature>
<accession>A0A941FGT7</accession>
<comment type="caution">
    <text evidence="3">The sequence shown here is derived from an EMBL/GenBank/DDBJ whole genome shotgun (WGS) entry which is preliminary data.</text>
</comment>
<dbReference type="InterPro" id="IPR059113">
    <property type="entry name" value="Znf_ribbon"/>
</dbReference>
<keyword evidence="4" id="KW-1185">Reference proteome</keyword>
<feature type="domain" description="Putative zinc-ribbon" evidence="2">
    <location>
        <begin position="3"/>
        <end position="28"/>
    </location>
</feature>
<feature type="transmembrane region" description="Helical" evidence="1">
    <location>
        <begin position="105"/>
        <end position="137"/>
    </location>
</feature>
<sequence>MSETISCPHCGALAAHDDTFCAICGHRIGPEGVIDTRKPRTESGLDSATPAVPERAYVNQAAEINSNALYAEYDSRKLAVLTGYVAGLIGFPIGLHRLYAGKPLWWIYLILFILGAIGSLLLVGFVFFGVMFIWWIIDMALMKRWVERHNQILRHQIFGWAREADRPHHSDWETRAS</sequence>
<protein>
    <recommendedName>
        <fullName evidence="2">Putative zinc-ribbon domain-containing protein</fullName>
    </recommendedName>
</protein>
<organism evidence="3 4">
    <name type="scientific">Streptomyces tuirus</name>
    <dbReference type="NCBI Taxonomy" id="68278"/>
    <lineage>
        <taxon>Bacteria</taxon>
        <taxon>Bacillati</taxon>
        <taxon>Actinomycetota</taxon>
        <taxon>Actinomycetes</taxon>
        <taxon>Kitasatosporales</taxon>
        <taxon>Streptomycetaceae</taxon>
        <taxon>Streptomyces</taxon>
    </lineage>
</organism>
<dbReference type="EMBL" id="JAGTPG010000002">
    <property type="protein sequence ID" value="MBR8639802.1"/>
    <property type="molecule type" value="Genomic_DNA"/>
</dbReference>
<dbReference type="AlphaFoldDB" id="A0A941FGT7"/>
<evidence type="ECO:0000313" key="4">
    <source>
        <dbReference type="Proteomes" id="UP000682308"/>
    </source>
</evidence>
<evidence type="ECO:0000259" key="2">
    <source>
        <dbReference type="Pfam" id="PF13248"/>
    </source>
</evidence>
<keyword evidence="1" id="KW-1133">Transmembrane helix</keyword>
<evidence type="ECO:0000256" key="1">
    <source>
        <dbReference type="SAM" id="Phobius"/>
    </source>
</evidence>
<evidence type="ECO:0000313" key="3">
    <source>
        <dbReference type="EMBL" id="MBR8639802.1"/>
    </source>
</evidence>
<keyword evidence="1" id="KW-0812">Transmembrane</keyword>
<dbReference type="Pfam" id="PF13248">
    <property type="entry name" value="Zn_ribbon_3"/>
    <property type="match status" value="1"/>
</dbReference>
<reference evidence="3 4" key="1">
    <citation type="submission" date="2021-04" db="EMBL/GenBank/DDBJ databases">
        <title>Characterization of the biosynthetic gene cluster of new lipopeptides with antitumor activity in the genome of the marine Streptomyces PHM034.</title>
        <authorList>
            <person name="Ceniceros A."/>
            <person name="Canedo L."/>
            <person name="Mendez C."/>
            <person name="Olano C."/>
            <person name="Schleissner C."/>
            <person name="Cuevas C."/>
            <person name="De La Calle F."/>
            <person name="Salas J.A."/>
        </authorList>
    </citation>
    <scope>NUCLEOTIDE SEQUENCE [LARGE SCALE GENOMIC DNA]</scope>
    <source>
        <strain evidence="3 4">PHM034</strain>
    </source>
</reference>
<name>A0A941FGT7_9ACTN</name>
<proteinExistence type="predicted"/>
<gene>
    <name evidence="3" type="ORF">KEF29_12120</name>
</gene>